<feature type="transmembrane region" description="Helical" evidence="6">
    <location>
        <begin position="52"/>
        <end position="70"/>
    </location>
</feature>
<dbReference type="SUPFAM" id="SSF103481">
    <property type="entry name" value="Multidrug resistance efflux transporter EmrE"/>
    <property type="match status" value="2"/>
</dbReference>
<sequence length="322" mass="33705">MAATTIRSTAAGEQAASALGLAYAAFVALGLIWGSNFIFVKWAAEWISPSQIVLLRVLFGFLPLLVTSVATRALQWRDWRHAHHFVVMSVLATTFYYVAFAKGTVLLLSSVAGMLSGAIPLFTFVTALAFLRSEPINARSVVGTLLGFLGILLIARPWNQDLGGVDPVGILWMIAGSFSVGASFVYAKRFISPLGLTPLALTTYQIGIALVLLVATTDLDGIGAVIGDTRASLGLVLGLGLCGTGLAYILYYRIVDRLGAVAASGVTYIPPVVSLAIGAMLVGEPVKPLDIVAMGAILVGVAVLQSGRARQLANKPVSSSEA</sequence>
<reference evidence="8 9" key="1">
    <citation type="submission" date="2020-08" db="EMBL/GenBank/DDBJ databases">
        <title>Genomic Encyclopedia of Type Strains, Phase IV (KMG-IV): sequencing the most valuable type-strain genomes for metagenomic binning, comparative biology and taxonomic classification.</title>
        <authorList>
            <person name="Goeker M."/>
        </authorList>
    </citation>
    <scope>NUCLEOTIDE SEQUENCE [LARGE SCALE GENOMIC DNA]</scope>
    <source>
        <strain evidence="8 9">DSM 103570</strain>
    </source>
</reference>
<evidence type="ECO:0000256" key="5">
    <source>
        <dbReference type="ARBA" id="ARBA00023136"/>
    </source>
</evidence>
<feature type="domain" description="EamA" evidence="7">
    <location>
        <begin position="23"/>
        <end position="155"/>
    </location>
</feature>
<evidence type="ECO:0000259" key="7">
    <source>
        <dbReference type="Pfam" id="PF00892"/>
    </source>
</evidence>
<dbReference type="AlphaFoldDB" id="A0A7W6HA77"/>
<dbReference type="Pfam" id="PF00892">
    <property type="entry name" value="EamA"/>
    <property type="match status" value="2"/>
</dbReference>
<dbReference type="EMBL" id="JACIEM010000001">
    <property type="protein sequence ID" value="MBB4001198.1"/>
    <property type="molecule type" value="Genomic_DNA"/>
</dbReference>
<dbReference type="PANTHER" id="PTHR32322">
    <property type="entry name" value="INNER MEMBRANE TRANSPORTER"/>
    <property type="match status" value="1"/>
</dbReference>
<dbReference type="Proteomes" id="UP000588647">
    <property type="component" value="Unassembled WGS sequence"/>
</dbReference>
<keyword evidence="9" id="KW-1185">Reference proteome</keyword>
<feature type="transmembrane region" description="Helical" evidence="6">
    <location>
        <begin position="170"/>
        <end position="187"/>
    </location>
</feature>
<feature type="transmembrane region" description="Helical" evidence="6">
    <location>
        <begin position="21"/>
        <end position="40"/>
    </location>
</feature>
<feature type="transmembrane region" description="Helical" evidence="6">
    <location>
        <begin position="258"/>
        <end position="282"/>
    </location>
</feature>
<evidence type="ECO:0000313" key="9">
    <source>
        <dbReference type="Proteomes" id="UP000588647"/>
    </source>
</evidence>
<dbReference type="InterPro" id="IPR037185">
    <property type="entry name" value="EmrE-like"/>
</dbReference>
<dbReference type="InterPro" id="IPR000620">
    <property type="entry name" value="EamA_dom"/>
</dbReference>
<keyword evidence="3 6" id="KW-0812">Transmembrane</keyword>
<name>A0A7W6HA77_9HYPH</name>
<comment type="similarity">
    <text evidence="2">Belongs to the EamA transporter family.</text>
</comment>
<evidence type="ECO:0000256" key="4">
    <source>
        <dbReference type="ARBA" id="ARBA00022989"/>
    </source>
</evidence>
<keyword evidence="4 6" id="KW-1133">Transmembrane helix</keyword>
<feature type="transmembrane region" description="Helical" evidence="6">
    <location>
        <begin position="288"/>
        <end position="305"/>
    </location>
</feature>
<evidence type="ECO:0000256" key="1">
    <source>
        <dbReference type="ARBA" id="ARBA00004141"/>
    </source>
</evidence>
<feature type="transmembrane region" description="Helical" evidence="6">
    <location>
        <begin position="199"/>
        <end position="219"/>
    </location>
</feature>
<gene>
    <name evidence="8" type="ORF">GGR03_000245</name>
</gene>
<proteinExistence type="inferred from homology"/>
<feature type="transmembrane region" description="Helical" evidence="6">
    <location>
        <begin position="106"/>
        <end position="131"/>
    </location>
</feature>
<comment type="caution">
    <text evidence="8">The sequence shown here is derived from an EMBL/GenBank/DDBJ whole genome shotgun (WGS) entry which is preliminary data.</text>
</comment>
<feature type="domain" description="EamA" evidence="7">
    <location>
        <begin position="169"/>
        <end position="304"/>
    </location>
</feature>
<keyword evidence="5 6" id="KW-0472">Membrane</keyword>
<dbReference type="PANTHER" id="PTHR32322:SF2">
    <property type="entry name" value="EAMA DOMAIN-CONTAINING PROTEIN"/>
    <property type="match status" value="1"/>
</dbReference>
<feature type="transmembrane region" description="Helical" evidence="6">
    <location>
        <begin position="138"/>
        <end position="158"/>
    </location>
</feature>
<feature type="transmembrane region" description="Helical" evidence="6">
    <location>
        <begin position="231"/>
        <end position="251"/>
    </location>
</feature>
<dbReference type="RefSeq" id="WP_183205588.1">
    <property type="nucleotide sequence ID" value="NZ_JAAAMM010000001.1"/>
</dbReference>
<evidence type="ECO:0000256" key="3">
    <source>
        <dbReference type="ARBA" id="ARBA00022692"/>
    </source>
</evidence>
<evidence type="ECO:0000256" key="6">
    <source>
        <dbReference type="SAM" id="Phobius"/>
    </source>
</evidence>
<dbReference type="GO" id="GO:0016020">
    <property type="term" value="C:membrane"/>
    <property type="evidence" value="ECO:0007669"/>
    <property type="project" value="UniProtKB-SubCell"/>
</dbReference>
<comment type="subcellular location">
    <subcellularLocation>
        <location evidence="1">Membrane</location>
        <topology evidence="1">Multi-pass membrane protein</topology>
    </subcellularLocation>
</comment>
<protein>
    <submittedName>
        <fullName evidence="8">Drug/metabolite transporter (DMT)-like permease</fullName>
    </submittedName>
</protein>
<dbReference type="InterPro" id="IPR050638">
    <property type="entry name" value="AA-Vitamin_Transporters"/>
</dbReference>
<feature type="transmembrane region" description="Helical" evidence="6">
    <location>
        <begin position="82"/>
        <end position="100"/>
    </location>
</feature>
<evidence type="ECO:0000313" key="8">
    <source>
        <dbReference type="EMBL" id="MBB4001198.1"/>
    </source>
</evidence>
<evidence type="ECO:0000256" key="2">
    <source>
        <dbReference type="ARBA" id="ARBA00007362"/>
    </source>
</evidence>
<organism evidence="8 9">
    <name type="scientific">Aurantimonas endophytica</name>
    <dbReference type="NCBI Taxonomy" id="1522175"/>
    <lineage>
        <taxon>Bacteria</taxon>
        <taxon>Pseudomonadati</taxon>
        <taxon>Pseudomonadota</taxon>
        <taxon>Alphaproteobacteria</taxon>
        <taxon>Hyphomicrobiales</taxon>
        <taxon>Aurantimonadaceae</taxon>
        <taxon>Aurantimonas</taxon>
    </lineage>
</organism>
<accession>A0A7W6HA77</accession>